<dbReference type="EMBL" id="BARS01047173">
    <property type="protein sequence ID" value="GAG37159.1"/>
    <property type="molecule type" value="Genomic_DNA"/>
</dbReference>
<sequence>MPHNKGSNPYNPQHLAKLTEVVSLGDSRDQGRLQHKTLTKVSQVLCPRQGK</sequence>
<organism evidence="1">
    <name type="scientific">marine sediment metagenome</name>
    <dbReference type="NCBI Taxonomy" id="412755"/>
    <lineage>
        <taxon>unclassified sequences</taxon>
        <taxon>metagenomes</taxon>
        <taxon>ecological metagenomes</taxon>
    </lineage>
</organism>
<comment type="caution">
    <text evidence="1">The sequence shown here is derived from an EMBL/GenBank/DDBJ whole genome shotgun (WGS) entry which is preliminary data.</text>
</comment>
<evidence type="ECO:0000313" key="1">
    <source>
        <dbReference type="EMBL" id="GAG37159.1"/>
    </source>
</evidence>
<reference evidence="1" key="1">
    <citation type="journal article" date="2014" name="Front. Microbiol.">
        <title>High frequency of phylogenetically diverse reductive dehalogenase-homologous genes in deep subseafloor sedimentary metagenomes.</title>
        <authorList>
            <person name="Kawai M."/>
            <person name="Futagami T."/>
            <person name="Toyoda A."/>
            <person name="Takaki Y."/>
            <person name="Nishi S."/>
            <person name="Hori S."/>
            <person name="Arai W."/>
            <person name="Tsubouchi T."/>
            <person name="Morono Y."/>
            <person name="Uchiyama I."/>
            <person name="Ito T."/>
            <person name="Fujiyama A."/>
            <person name="Inagaki F."/>
            <person name="Takami H."/>
        </authorList>
    </citation>
    <scope>NUCLEOTIDE SEQUENCE</scope>
    <source>
        <strain evidence="1">Expedition CK06-06</strain>
    </source>
</reference>
<accession>X0X1R5</accession>
<protein>
    <submittedName>
        <fullName evidence="1">Uncharacterized protein</fullName>
    </submittedName>
</protein>
<name>X0X1R5_9ZZZZ</name>
<dbReference type="AlphaFoldDB" id="X0X1R5"/>
<proteinExistence type="predicted"/>
<gene>
    <name evidence="1" type="ORF">S01H1_70896</name>
</gene>